<dbReference type="Pfam" id="PF19276">
    <property type="entry name" value="HD_assoc_2"/>
    <property type="match status" value="1"/>
</dbReference>
<dbReference type="CDD" id="cd00077">
    <property type="entry name" value="HDc"/>
    <property type="match status" value="1"/>
</dbReference>
<protein>
    <submittedName>
        <fullName evidence="2">HD domain-containing protein</fullName>
    </submittedName>
</protein>
<dbReference type="GO" id="GO:0008832">
    <property type="term" value="F:dGTPase activity"/>
    <property type="evidence" value="ECO:0007669"/>
    <property type="project" value="TreeGrafter"/>
</dbReference>
<evidence type="ECO:0000313" key="3">
    <source>
        <dbReference type="Proteomes" id="UP000547674"/>
    </source>
</evidence>
<dbReference type="InterPro" id="IPR006674">
    <property type="entry name" value="HD_domain"/>
</dbReference>
<dbReference type="SMART" id="SM00471">
    <property type="entry name" value="HDc"/>
    <property type="match status" value="1"/>
</dbReference>
<name>A0A7Y2E9X3_UNCEI</name>
<sequence>MALTKTVRDPVHGDIRVHESDLKLLDTPEMQRMRGIKQLGTAYHVYPSAQHTRFEHMLGAYHVAGNLIERIRENHQRDPKSCRGISPKEASIIRVVALLHDVTHIPHGHAIEDQDGLFPRHDKKSLLKKAVTEGELGRVLKRRRLAQVVGDHLSDTGGKNKGTAFLSQVVNGHVGADILDYLKRDAYFTGLRIGYDDRLFDYIKVDPKSGQVYVDLVKHDMDREDILTEVLNLLHCRYVSSERIYYHHAKVASGALLSRAVEIAVMGGLRRKDVEGTTDASLLTLLRDRPYDDHSLGSAKEVSAMVGDLLDRFETRRLPKRCFVATRLGNEKRQDALVQTFLNDATARRSVEVEIAKKLGLKNPLGVIVYCPNKNMQLKEAAVPVRRAGKGIKPLTKYQEDFPILRQVVEAYRDLWKLYVFIPEGGAEDQIRAGRVAERILRQRFPGIKNQYRP</sequence>
<dbReference type="PANTHER" id="PTHR11373:SF4">
    <property type="entry name" value="DEOXYNUCLEOSIDE TRIPHOSPHATE TRIPHOSPHOHYDROLASE SAMHD1"/>
    <property type="match status" value="1"/>
</dbReference>
<organism evidence="2 3">
    <name type="scientific">Eiseniibacteriota bacterium</name>
    <dbReference type="NCBI Taxonomy" id="2212470"/>
    <lineage>
        <taxon>Bacteria</taxon>
        <taxon>Candidatus Eiseniibacteriota</taxon>
    </lineage>
</organism>
<comment type="caution">
    <text evidence="2">The sequence shown here is derived from an EMBL/GenBank/DDBJ whole genome shotgun (WGS) entry which is preliminary data.</text>
</comment>
<accession>A0A7Y2E9X3</accession>
<dbReference type="GO" id="GO:0006203">
    <property type="term" value="P:dGTP catabolic process"/>
    <property type="evidence" value="ECO:0007669"/>
    <property type="project" value="TreeGrafter"/>
</dbReference>
<dbReference type="PANTHER" id="PTHR11373">
    <property type="entry name" value="DEOXYNUCLEOSIDE TRIPHOSPHATE TRIPHOSPHOHYDROLASE"/>
    <property type="match status" value="1"/>
</dbReference>
<reference evidence="2 3" key="1">
    <citation type="submission" date="2020-03" db="EMBL/GenBank/DDBJ databases">
        <title>Metabolic flexibility allows generalist bacteria to become dominant in a frequently disturbed ecosystem.</title>
        <authorList>
            <person name="Chen Y.-J."/>
            <person name="Leung P.M."/>
            <person name="Bay S.K."/>
            <person name="Hugenholtz P."/>
            <person name="Kessler A.J."/>
            <person name="Shelley G."/>
            <person name="Waite D.W."/>
            <person name="Cook P.L."/>
            <person name="Greening C."/>
        </authorList>
    </citation>
    <scope>NUCLEOTIDE SEQUENCE [LARGE SCALE GENOMIC DNA]</scope>
    <source>
        <strain evidence="2">SS_bin_28</strain>
    </source>
</reference>
<gene>
    <name evidence="2" type="ORF">HKN21_14315</name>
</gene>
<dbReference type="Proteomes" id="UP000547674">
    <property type="component" value="Unassembled WGS sequence"/>
</dbReference>
<dbReference type="InterPro" id="IPR045509">
    <property type="entry name" value="HD_assoc_2"/>
</dbReference>
<feature type="domain" description="HD/PDEase" evidence="1">
    <location>
        <begin position="49"/>
        <end position="191"/>
    </location>
</feature>
<proteinExistence type="predicted"/>
<dbReference type="AlphaFoldDB" id="A0A7Y2E9X3"/>
<dbReference type="SUPFAM" id="SSF109604">
    <property type="entry name" value="HD-domain/PDEase-like"/>
    <property type="match status" value="1"/>
</dbReference>
<dbReference type="Pfam" id="PF01966">
    <property type="entry name" value="HD"/>
    <property type="match status" value="1"/>
</dbReference>
<evidence type="ECO:0000259" key="1">
    <source>
        <dbReference type="SMART" id="SM00471"/>
    </source>
</evidence>
<dbReference type="EMBL" id="JABDJR010000576">
    <property type="protein sequence ID" value="NNF07934.1"/>
    <property type="molecule type" value="Genomic_DNA"/>
</dbReference>
<dbReference type="InterPro" id="IPR050135">
    <property type="entry name" value="dGTPase-like"/>
</dbReference>
<dbReference type="Gene3D" id="1.10.3210.10">
    <property type="entry name" value="Hypothetical protein af1432"/>
    <property type="match status" value="1"/>
</dbReference>
<evidence type="ECO:0000313" key="2">
    <source>
        <dbReference type="EMBL" id="NNF07934.1"/>
    </source>
</evidence>
<dbReference type="InterPro" id="IPR003607">
    <property type="entry name" value="HD/PDEase_dom"/>
</dbReference>